<feature type="transmembrane region" description="Helical" evidence="8">
    <location>
        <begin position="319"/>
        <end position="341"/>
    </location>
</feature>
<evidence type="ECO:0000256" key="1">
    <source>
        <dbReference type="ARBA" id="ARBA00004651"/>
    </source>
</evidence>
<dbReference type="InterPro" id="IPR035906">
    <property type="entry name" value="MetI-like_sf"/>
</dbReference>
<dbReference type="Proteomes" id="UP000721415">
    <property type="component" value="Unassembled WGS sequence"/>
</dbReference>
<dbReference type="EMBL" id="JACBXQ010000006">
    <property type="protein sequence ID" value="MBG9987112.1"/>
    <property type="molecule type" value="Genomic_DNA"/>
</dbReference>
<feature type="transmembrane region" description="Helical" evidence="8">
    <location>
        <begin position="500"/>
        <end position="518"/>
    </location>
</feature>
<feature type="transmembrane region" description="Helical" evidence="8">
    <location>
        <begin position="395"/>
        <end position="413"/>
    </location>
</feature>
<gene>
    <name evidence="10" type="ORF">HZY91_09550</name>
</gene>
<dbReference type="InterPro" id="IPR001638">
    <property type="entry name" value="Solute-binding_3/MltF_N"/>
</dbReference>
<evidence type="ECO:0000256" key="5">
    <source>
        <dbReference type="ARBA" id="ARBA00022970"/>
    </source>
</evidence>
<evidence type="ECO:0000256" key="7">
    <source>
        <dbReference type="ARBA" id="ARBA00023136"/>
    </source>
</evidence>
<protein>
    <submittedName>
        <fullName evidence="10">ABC transporter substrate-binding protein/permease</fullName>
    </submittedName>
</protein>
<sequence length="540" mass="61160">MKIYTKLILSLIAFILSNLFVPHISAEERTYTVGTSGLTKPLNYFNEQKELTGFEIDLLKEIDQRLKDVKFEYEISEYSSLFAGLDSGQFDLLSNNLGENPERREKFLFSLYPYVITHNVLITSKEAPDGLTMEDMAGKSFGAVPSSPLALFLEEWNKQNPDSSVKIVYADSDPSSLIRDVYNGRLDATIYATTYLNDVEKSFGIELKAHTIQDEEKIRIPGSYFVYTKNNIDLRNKMDQAIAEMREDGTLSKISFKYLNQDDTQLTPNIIERNQAFEKEANLDKTHSDTAANNKKDGKLFSVQAILEALPTIFRKLPITLLITGIAALIGISLGFILALIKIERTPILYPIANIFVSYMRGTPLLVQLFLSYYGFPLIIQWLNRLFNHNWNINQIPAIIYAFIAMGLYEAAYNSETIRSALLSVNKDEIQAAESIGLTKKQTMWRIIIPSALIVAIPNLGNSLISLLKGTSLAFTITVIDMMGQAKIVAGSNLRFFESYIAISLIYWSLCIMLEWIFKKLEASFNVEEKSHKQIRERGI</sequence>
<evidence type="ECO:0000313" key="11">
    <source>
        <dbReference type="Proteomes" id="UP000721415"/>
    </source>
</evidence>
<dbReference type="CDD" id="cd06261">
    <property type="entry name" value="TM_PBP2"/>
    <property type="match status" value="1"/>
</dbReference>
<feature type="transmembrane region" description="Helical" evidence="8">
    <location>
        <begin position="447"/>
        <end position="480"/>
    </location>
</feature>
<dbReference type="PANTHER" id="PTHR30614:SF0">
    <property type="entry name" value="L-CYSTINE TRANSPORT SYSTEM PERMEASE PROTEIN TCYL"/>
    <property type="match status" value="1"/>
</dbReference>
<evidence type="ECO:0000256" key="3">
    <source>
        <dbReference type="ARBA" id="ARBA00022475"/>
    </source>
</evidence>
<reference evidence="10 11" key="1">
    <citation type="submission" date="2020-07" db="EMBL/GenBank/DDBJ databases">
        <title>Facklamia lactis sp. nov., isolated from raw milk.</title>
        <authorList>
            <person name="Doll E.V."/>
            <person name="Huptas C."/>
            <person name="Staib L."/>
            <person name="Wenning M."/>
            <person name="Scherer S."/>
        </authorList>
    </citation>
    <scope>NUCLEOTIDE SEQUENCE [LARGE SCALE GENOMIC DNA]</scope>
    <source>
        <strain evidence="10 11">DSM 111018</strain>
    </source>
</reference>
<dbReference type="SUPFAM" id="SSF53850">
    <property type="entry name" value="Periplasmic binding protein-like II"/>
    <property type="match status" value="1"/>
</dbReference>
<keyword evidence="6 8" id="KW-1133">Transmembrane helix</keyword>
<keyword evidence="7 8" id="KW-0472">Membrane</keyword>
<dbReference type="Pfam" id="PF00497">
    <property type="entry name" value="SBP_bac_3"/>
    <property type="match status" value="1"/>
</dbReference>
<evidence type="ECO:0000256" key="4">
    <source>
        <dbReference type="ARBA" id="ARBA00022692"/>
    </source>
</evidence>
<evidence type="ECO:0000256" key="2">
    <source>
        <dbReference type="ARBA" id="ARBA00022448"/>
    </source>
</evidence>
<comment type="similarity">
    <text evidence="8">Belongs to the binding-protein-dependent transport system permease family.</text>
</comment>
<organism evidence="10 11">
    <name type="scientific">Facklamia lactis</name>
    <dbReference type="NCBI Taxonomy" id="2749967"/>
    <lineage>
        <taxon>Bacteria</taxon>
        <taxon>Bacillati</taxon>
        <taxon>Bacillota</taxon>
        <taxon>Bacilli</taxon>
        <taxon>Lactobacillales</taxon>
        <taxon>Aerococcaceae</taxon>
        <taxon>Facklamia</taxon>
    </lineage>
</organism>
<name>A0ABS0LSH2_9LACT</name>
<proteinExistence type="inferred from homology"/>
<keyword evidence="11" id="KW-1185">Reference proteome</keyword>
<dbReference type="NCBIfam" id="TIGR01726">
    <property type="entry name" value="HEQRo_perm_3TM"/>
    <property type="match status" value="1"/>
</dbReference>
<evidence type="ECO:0000256" key="8">
    <source>
        <dbReference type="RuleBase" id="RU363032"/>
    </source>
</evidence>
<accession>A0ABS0LSH2</accession>
<keyword evidence="5" id="KW-0029">Amino-acid transport</keyword>
<dbReference type="PROSITE" id="PS50928">
    <property type="entry name" value="ABC_TM1"/>
    <property type="match status" value="1"/>
</dbReference>
<keyword evidence="4 8" id="KW-0812">Transmembrane</keyword>
<keyword evidence="3" id="KW-1003">Cell membrane</keyword>
<dbReference type="Pfam" id="PF00528">
    <property type="entry name" value="BPD_transp_1"/>
    <property type="match status" value="1"/>
</dbReference>
<dbReference type="InterPro" id="IPR043429">
    <property type="entry name" value="ArtM/GltK/GlnP/TcyL/YhdX-like"/>
</dbReference>
<comment type="subcellular location">
    <subcellularLocation>
        <location evidence="1 8">Cell membrane</location>
        <topology evidence="1 8">Multi-pass membrane protein</topology>
    </subcellularLocation>
</comment>
<comment type="caution">
    <text evidence="10">The sequence shown here is derived from an EMBL/GenBank/DDBJ whole genome shotgun (WGS) entry which is preliminary data.</text>
</comment>
<feature type="transmembrane region" description="Helical" evidence="8">
    <location>
        <begin position="362"/>
        <end position="383"/>
    </location>
</feature>
<dbReference type="PANTHER" id="PTHR30614">
    <property type="entry name" value="MEMBRANE COMPONENT OF AMINO ACID ABC TRANSPORTER"/>
    <property type="match status" value="1"/>
</dbReference>
<evidence type="ECO:0000256" key="6">
    <source>
        <dbReference type="ARBA" id="ARBA00022989"/>
    </source>
</evidence>
<evidence type="ECO:0000259" key="9">
    <source>
        <dbReference type="PROSITE" id="PS50928"/>
    </source>
</evidence>
<feature type="domain" description="ABC transmembrane type-1" evidence="9">
    <location>
        <begin position="317"/>
        <end position="518"/>
    </location>
</feature>
<dbReference type="SMART" id="SM00062">
    <property type="entry name" value="PBPb"/>
    <property type="match status" value="1"/>
</dbReference>
<dbReference type="Gene3D" id="1.10.3720.10">
    <property type="entry name" value="MetI-like"/>
    <property type="match status" value="1"/>
</dbReference>
<evidence type="ECO:0000313" key="10">
    <source>
        <dbReference type="EMBL" id="MBG9987112.1"/>
    </source>
</evidence>
<dbReference type="InterPro" id="IPR000515">
    <property type="entry name" value="MetI-like"/>
</dbReference>
<dbReference type="RefSeq" id="WP_197116034.1">
    <property type="nucleotide sequence ID" value="NZ_JACBXQ010000006.1"/>
</dbReference>
<dbReference type="InterPro" id="IPR010065">
    <property type="entry name" value="AA_ABC_transptr_permease_3TM"/>
</dbReference>
<dbReference type="SUPFAM" id="SSF161098">
    <property type="entry name" value="MetI-like"/>
    <property type="match status" value="1"/>
</dbReference>
<dbReference type="Gene3D" id="3.40.190.10">
    <property type="entry name" value="Periplasmic binding protein-like II"/>
    <property type="match status" value="2"/>
</dbReference>
<keyword evidence="2 8" id="KW-0813">Transport</keyword>